<keyword evidence="1" id="KW-0812">Transmembrane</keyword>
<feature type="transmembrane region" description="Helical" evidence="1">
    <location>
        <begin position="55"/>
        <end position="74"/>
    </location>
</feature>
<keyword evidence="3" id="KW-1185">Reference proteome</keyword>
<protein>
    <submittedName>
        <fullName evidence="2">Uncharacterized protein</fullName>
    </submittedName>
</protein>
<dbReference type="Proteomes" id="UP001596500">
    <property type="component" value="Unassembled WGS sequence"/>
</dbReference>
<organism evidence="2 3">
    <name type="scientific">Laceyella putida</name>
    <dbReference type="NCBI Taxonomy" id="110101"/>
    <lineage>
        <taxon>Bacteria</taxon>
        <taxon>Bacillati</taxon>
        <taxon>Bacillota</taxon>
        <taxon>Bacilli</taxon>
        <taxon>Bacillales</taxon>
        <taxon>Thermoactinomycetaceae</taxon>
        <taxon>Laceyella</taxon>
    </lineage>
</organism>
<evidence type="ECO:0000313" key="3">
    <source>
        <dbReference type="Proteomes" id="UP001596500"/>
    </source>
</evidence>
<proteinExistence type="predicted"/>
<accession>A0ABW2RLU9</accession>
<sequence>MKLILAVAVIVAIVEFFAWIEAVMVVEFFAWIEAVMVFLSAFLFFVLFDDNHDDHFVFVLVFVFVHNPHPWFFLMAKHKILSL</sequence>
<evidence type="ECO:0000313" key="2">
    <source>
        <dbReference type="EMBL" id="MFC7441677.1"/>
    </source>
</evidence>
<name>A0ABW2RLU9_9BACL</name>
<dbReference type="RefSeq" id="WP_379865027.1">
    <property type="nucleotide sequence ID" value="NZ_JBHTBW010000032.1"/>
</dbReference>
<keyword evidence="1" id="KW-0472">Membrane</keyword>
<keyword evidence="1" id="KW-1133">Transmembrane helix</keyword>
<dbReference type="EMBL" id="JBHTBW010000032">
    <property type="protein sequence ID" value="MFC7441677.1"/>
    <property type="molecule type" value="Genomic_DNA"/>
</dbReference>
<reference evidence="3" key="1">
    <citation type="journal article" date="2019" name="Int. J. Syst. Evol. Microbiol.">
        <title>The Global Catalogue of Microorganisms (GCM) 10K type strain sequencing project: providing services to taxonomists for standard genome sequencing and annotation.</title>
        <authorList>
            <consortium name="The Broad Institute Genomics Platform"/>
            <consortium name="The Broad Institute Genome Sequencing Center for Infectious Disease"/>
            <person name="Wu L."/>
            <person name="Ma J."/>
        </authorList>
    </citation>
    <scope>NUCLEOTIDE SEQUENCE [LARGE SCALE GENOMIC DNA]</scope>
    <source>
        <strain evidence="3">CGMCC 1.12942</strain>
    </source>
</reference>
<feature type="transmembrane region" description="Helical" evidence="1">
    <location>
        <begin position="28"/>
        <end position="48"/>
    </location>
</feature>
<comment type="caution">
    <text evidence="2">The sequence shown here is derived from an EMBL/GenBank/DDBJ whole genome shotgun (WGS) entry which is preliminary data.</text>
</comment>
<gene>
    <name evidence="2" type="ORF">ACFQNG_11190</name>
</gene>
<evidence type="ECO:0000256" key="1">
    <source>
        <dbReference type="SAM" id="Phobius"/>
    </source>
</evidence>